<dbReference type="GO" id="GO:0030280">
    <property type="term" value="F:structural constituent of skin epidermis"/>
    <property type="evidence" value="ECO:0007669"/>
    <property type="project" value="TreeGrafter"/>
</dbReference>
<dbReference type="SMART" id="SM01391">
    <property type="entry name" value="Filament"/>
    <property type="match status" value="1"/>
</dbReference>
<keyword evidence="1 4" id="KW-0403">Intermediate filament</keyword>
<dbReference type="SUPFAM" id="SSF64593">
    <property type="entry name" value="Intermediate filament protein, coiled coil region"/>
    <property type="match status" value="2"/>
</dbReference>
<dbReference type="PANTHER" id="PTHR45616">
    <property type="entry name" value="GATA-TYPE DOMAIN-CONTAINING PROTEIN"/>
    <property type="match status" value="1"/>
</dbReference>
<sequence>MSATGSSSSYVGGYRSGGGPGSILGSGTGGGAAGRFGGGPGFPTCPPGGIQEVTINQSLLSPLNLEIDPNIKMVRTQEREQIKTLNNTFATFIDKVRFLEQQNQVLETKWQLLQEQEKKKGPGKSLESLFEAYISSLKKQLDSTKNDKHRLNGELKNLVNLVEEFKTRYEQEINKRTTAENEFVVLKRDVDAAYMKKVELQSKVEALIKEINFLTKVYEEEINQMQSQISETSVILSMDNNRNLNFDSIIAEVENEYKEIAKKSRAEAESFYQQKFEELQQTAGQHGNDLRSTKTEINELNRQIQRLKAEAETVKKQAANLQAAITEAEKRGESAINDAKSKMVNIEAALQKAKEDMARQLRDYQELMNAKLALDIEIVTYKKLLEGEECRMSGDCATAVSVSVVSSRAGGSVGGGLGGGMSGMSGSTGGFSGYGVNGGSGGAFSGGSGFGGGSGGMGFSSGSGRSGGTTVVKKTSYSMQSSGGGRY</sequence>
<evidence type="ECO:0000256" key="6">
    <source>
        <dbReference type="SAM" id="MobiDB-lite"/>
    </source>
</evidence>
<feature type="compositionally biased region" description="Gly residues" evidence="6">
    <location>
        <begin position="25"/>
        <end position="41"/>
    </location>
</feature>
<dbReference type="FunFam" id="1.20.5.500:FF:000001">
    <property type="entry name" value="Type II keratin 23"/>
    <property type="match status" value="1"/>
</dbReference>
<name>A0AAV7S7H8_PLEWA</name>
<dbReference type="Gene3D" id="1.20.5.170">
    <property type="match status" value="1"/>
</dbReference>
<dbReference type="GO" id="GO:0031424">
    <property type="term" value="P:keratinization"/>
    <property type="evidence" value="ECO:0007669"/>
    <property type="project" value="TreeGrafter"/>
</dbReference>
<proteinExistence type="inferred from homology"/>
<dbReference type="AlphaFoldDB" id="A0AAV7S7H8"/>
<evidence type="ECO:0000256" key="2">
    <source>
        <dbReference type="ARBA" id="ARBA00023054"/>
    </source>
</evidence>
<dbReference type="FunFam" id="1.20.5.170:FF:000004">
    <property type="entry name" value="Keratin, type II cytoskeletal 5"/>
    <property type="match status" value="1"/>
</dbReference>
<dbReference type="PANTHER" id="PTHR45616:SF39">
    <property type="entry name" value="KERATIN, TYPE II CYTOSKELETAL 6A-RELATED"/>
    <property type="match status" value="1"/>
</dbReference>
<dbReference type="Pfam" id="PF16208">
    <property type="entry name" value="Keratin_2_head"/>
    <property type="match status" value="1"/>
</dbReference>
<evidence type="ECO:0000259" key="7">
    <source>
        <dbReference type="PROSITE" id="PS51842"/>
    </source>
</evidence>
<gene>
    <name evidence="8" type="ORF">NDU88_001053</name>
</gene>
<keyword evidence="2 5" id="KW-0175">Coiled coil</keyword>
<evidence type="ECO:0000256" key="3">
    <source>
        <dbReference type="ARBA" id="ARBA00061646"/>
    </source>
</evidence>
<dbReference type="Proteomes" id="UP001066276">
    <property type="component" value="Chromosome 4_2"/>
</dbReference>
<dbReference type="PROSITE" id="PS00226">
    <property type="entry name" value="IF_ROD_1"/>
    <property type="match status" value="1"/>
</dbReference>
<dbReference type="GO" id="GO:0005615">
    <property type="term" value="C:extracellular space"/>
    <property type="evidence" value="ECO:0007669"/>
    <property type="project" value="TreeGrafter"/>
</dbReference>
<evidence type="ECO:0000256" key="5">
    <source>
        <dbReference type="SAM" id="Coils"/>
    </source>
</evidence>
<evidence type="ECO:0000313" key="8">
    <source>
        <dbReference type="EMBL" id="KAJ1160557.1"/>
    </source>
</evidence>
<dbReference type="InterPro" id="IPR039008">
    <property type="entry name" value="IF_rod_dom"/>
</dbReference>
<comment type="similarity">
    <text evidence="3 4">Belongs to the intermediate filament family.</text>
</comment>
<accession>A0AAV7S7H8</accession>
<dbReference type="PRINTS" id="PR01276">
    <property type="entry name" value="TYPE2KERATIN"/>
</dbReference>
<reference evidence="8" key="1">
    <citation type="journal article" date="2022" name="bioRxiv">
        <title>Sequencing and chromosome-scale assembly of the giantPleurodeles waltlgenome.</title>
        <authorList>
            <person name="Brown T."/>
            <person name="Elewa A."/>
            <person name="Iarovenko S."/>
            <person name="Subramanian E."/>
            <person name="Araus A.J."/>
            <person name="Petzold A."/>
            <person name="Susuki M."/>
            <person name="Suzuki K.-i.T."/>
            <person name="Hayashi T."/>
            <person name="Toyoda A."/>
            <person name="Oliveira C."/>
            <person name="Osipova E."/>
            <person name="Leigh N.D."/>
            <person name="Simon A."/>
            <person name="Yun M.H."/>
        </authorList>
    </citation>
    <scope>NUCLEOTIDE SEQUENCE</scope>
    <source>
        <strain evidence="8">20211129_DDA</strain>
        <tissue evidence="8">Liver</tissue>
    </source>
</reference>
<feature type="domain" description="IF rod" evidence="7">
    <location>
        <begin position="78"/>
        <end position="392"/>
    </location>
</feature>
<evidence type="ECO:0000256" key="4">
    <source>
        <dbReference type="RuleBase" id="RU000685"/>
    </source>
</evidence>
<dbReference type="PROSITE" id="PS51842">
    <property type="entry name" value="IF_ROD_2"/>
    <property type="match status" value="1"/>
</dbReference>
<dbReference type="GO" id="GO:0045109">
    <property type="term" value="P:intermediate filament organization"/>
    <property type="evidence" value="ECO:0007669"/>
    <property type="project" value="TreeGrafter"/>
</dbReference>
<dbReference type="Gene3D" id="1.20.5.500">
    <property type="entry name" value="Single helix bin"/>
    <property type="match status" value="1"/>
</dbReference>
<dbReference type="InterPro" id="IPR003054">
    <property type="entry name" value="Keratin_II"/>
</dbReference>
<dbReference type="Pfam" id="PF00038">
    <property type="entry name" value="Filament"/>
    <property type="match status" value="1"/>
</dbReference>
<protein>
    <recommendedName>
        <fullName evidence="7">IF rod domain-containing protein</fullName>
    </recommendedName>
</protein>
<evidence type="ECO:0000256" key="1">
    <source>
        <dbReference type="ARBA" id="ARBA00022754"/>
    </source>
</evidence>
<feature type="region of interest" description="Disordered" evidence="6">
    <location>
        <begin position="25"/>
        <end position="49"/>
    </location>
</feature>
<organism evidence="8 9">
    <name type="scientific">Pleurodeles waltl</name>
    <name type="common">Iberian ribbed newt</name>
    <dbReference type="NCBI Taxonomy" id="8319"/>
    <lineage>
        <taxon>Eukaryota</taxon>
        <taxon>Metazoa</taxon>
        <taxon>Chordata</taxon>
        <taxon>Craniata</taxon>
        <taxon>Vertebrata</taxon>
        <taxon>Euteleostomi</taxon>
        <taxon>Amphibia</taxon>
        <taxon>Batrachia</taxon>
        <taxon>Caudata</taxon>
        <taxon>Salamandroidea</taxon>
        <taxon>Salamandridae</taxon>
        <taxon>Pleurodelinae</taxon>
        <taxon>Pleurodeles</taxon>
    </lineage>
</organism>
<dbReference type="FunFam" id="1.20.5.1160:FF:000001">
    <property type="entry name" value="Keratin type II"/>
    <property type="match status" value="1"/>
</dbReference>
<dbReference type="InterPro" id="IPR032444">
    <property type="entry name" value="Keratin_2_head"/>
</dbReference>
<feature type="coiled-coil region" evidence="5">
    <location>
        <begin position="96"/>
        <end position="224"/>
    </location>
</feature>
<feature type="region of interest" description="Disordered" evidence="6">
    <location>
        <begin position="461"/>
        <end position="487"/>
    </location>
</feature>
<dbReference type="Gene3D" id="1.20.5.1160">
    <property type="entry name" value="Vasodilator-stimulated phosphoprotein"/>
    <property type="match status" value="1"/>
</dbReference>
<dbReference type="GO" id="GO:0045095">
    <property type="term" value="C:keratin filament"/>
    <property type="evidence" value="ECO:0007669"/>
    <property type="project" value="InterPro"/>
</dbReference>
<keyword evidence="9" id="KW-1185">Reference proteome</keyword>
<dbReference type="EMBL" id="JANPWB010000008">
    <property type="protein sequence ID" value="KAJ1160557.1"/>
    <property type="molecule type" value="Genomic_DNA"/>
</dbReference>
<dbReference type="InterPro" id="IPR018039">
    <property type="entry name" value="IF_conserved"/>
</dbReference>
<feature type="coiled-coil region" evidence="5">
    <location>
        <begin position="290"/>
        <end position="370"/>
    </location>
</feature>
<evidence type="ECO:0000313" key="9">
    <source>
        <dbReference type="Proteomes" id="UP001066276"/>
    </source>
</evidence>
<comment type="caution">
    <text evidence="8">The sequence shown here is derived from an EMBL/GenBank/DDBJ whole genome shotgun (WGS) entry which is preliminary data.</text>
</comment>